<protein>
    <recommendedName>
        <fullName evidence="3">DUF4192 domain-containing protein</fullName>
    </recommendedName>
</protein>
<sequence length="360" mass="38501">MTASPLLLASPDDILGAVPYLLGFHPADSLVLIGFSGRGTRGRLRFTTRWDLPAPPDAYDPLVPLLGREEVSHAILAGFGTGALVTPAVDEALRLLRAAGVEVIEALRAEGARYWSYVCTRPECCPAEGRPYDPVAGPVAVRATLNGLVALPGREVLEHAVAPVRGAARERMRAATREAAALVRGALLRCPDPAEAPGVFVSEGLARVRRSLRAFAEGGPPADDEAARLGFDLAVIRVRDEAWTLMTDESQEAHIGLWSDLTRRLEPPFVAPAASLLGAAAWRRGDCALAGIAVRRALDADPGYSMALLLAEGLRQLVSPEVLRRRMPSPAELDAGMGPPRMEWLHPLFPLLDDQTVHAG</sequence>
<evidence type="ECO:0008006" key="3">
    <source>
        <dbReference type="Google" id="ProtNLM"/>
    </source>
</evidence>
<dbReference type="EMBL" id="BOOU01000087">
    <property type="protein sequence ID" value="GII81028.1"/>
    <property type="molecule type" value="Genomic_DNA"/>
</dbReference>
<reference evidence="1" key="1">
    <citation type="submission" date="2021-01" db="EMBL/GenBank/DDBJ databases">
        <title>Whole genome shotgun sequence of Sphaerisporangium rufum NBRC 109079.</title>
        <authorList>
            <person name="Komaki H."/>
            <person name="Tamura T."/>
        </authorList>
    </citation>
    <scope>NUCLEOTIDE SEQUENCE</scope>
    <source>
        <strain evidence="1">NBRC 109079</strain>
    </source>
</reference>
<dbReference type="Proteomes" id="UP000655287">
    <property type="component" value="Unassembled WGS sequence"/>
</dbReference>
<name>A0A919V4C3_9ACTN</name>
<dbReference type="RefSeq" id="WP_203992665.1">
    <property type="nucleotide sequence ID" value="NZ_BOOU01000087.1"/>
</dbReference>
<comment type="caution">
    <text evidence="1">The sequence shown here is derived from an EMBL/GenBank/DDBJ whole genome shotgun (WGS) entry which is preliminary data.</text>
</comment>
<evidence type="ECO:0000313" key="2">
    <source>
        <dbReference type="Proteomes" id="UP000655287"/>
    </source>
</evidence>
<dbReference type="Pfam" id="PF13830">
    <property type="entry name" value="DUF4192"/>
    <property type="match status" value="1"/>
</dbReference>
<organism evidence="1 2">
    <name type="scientific">Sphaerisporangium rufum</name>
    <dbReference type="NCBI Taxonomy" id="1381558"/>
    <lineage>
        <taxon>Bacteria</taxon>
        <taxon>Bacillati</taxon>
        <taxon>Actinomycetota</taxon>
        <taxon>Actinomycetes</taxon>
        <taxon>Streptosporangiales</taxon>
        <taxon>Streptosporangiaceae</taxon>
        <taxon>Sphaerisporangium</taxon>
    </lineage>
</organism>
<evidence type="ECO:0000313" key="1">
    <source>
        <dbReference type="EMBL" id="GII81028.1"/>
    </source>
</evidence>
<keyword evidence="2" id="KW-1185">Reference proteome</keyword>
<dbReference type="InterPro" id="IPR025447">
    <property type="entry name" value="DUF4192"/>
</dbReference>
<accession>A0A919V4C3</accession>
<proteinExistence type="predicted"/>
<gene>
    <name evidence="1" type="ORF">Sru01_60100</name>
</gene>
<dbReference type="AlphaFoldDB" id="A0A919V4C3"/>